<dbReference type="AlphaFoldDB" id="A0A2P2DYK4"/>
<comment type="caution">
    <text evidence="2">The sequence shown here is derived from an EMBL/GenBank/DDBJ whole genome shotgun (WGS) entry which is preliminary data.</text>
</comment>
<dbReference type="OrthoDB" id="325465at2"/>
<dbReference type="InterPro" id="IPR025272">
    <property type="entry name" value="SocA_Panacea"/>
</dbReference>
<evidence type="ECO:0000259" key="1">
    <source>
        <dbReference type="Pfam" id="PF13274"/>
    </source>
</evidence>
<evidence type="ECO:0000313" key="2">
    <source>
        <dbReference type="EMBL" id="GBF49686.1"/>
    </source>
</evidence>
<name>A0A2P2DYK4_9LEPT</name>
<proteinExistence type="predicted"/>
<keyword evidence="3" id="KW-1185">Reference proteome</keyword>
<dbReference type="Pfam" id="PF13274">
    <property type="entry name" value="SocA_Panacea"/>
    <property type="match status" value="1"/>
</dbReference>
<gene>
    <name evidence="2" type="ORF">LPTSP4_12020</name>
</gene>
<sequence>MEKLCHAILWILEKSSQGRNRIDLAKLLYFSDGVCFQKHAKMITDSVYIHLDDSPYPIALNEALLHLKKQGHIDAVPLITAQGIQCFQLRFVSAIPGLVLSKEEKRIMMKVVEAFRSKVVDESRHYPNLYENYVVTPLFEEIPFAIDRINTKIHVLVQKSLLQLSGKMFRVLFERSGE</sequence>
<protein>
    <recommendedName>
        <fullName evidence="1">Antitoxin SocA-like Panacea domain-containing protein</fullName>
    </recommendedName>
</protein>
<evidence type="ECO:0000313" key="3">
    <source>
        <dbReference type="Proteomes" id="UP000245133"/>
    </source>
</evidence>
<dbReference type="RefSeq" id="WP_108974780.1">
    <property type="nucleotide sequence ID" value="NZ_BFBB01000003.1"/>
</dbReference>
<feature type="domain" description="Antitoxin SocA-like Panacea" evidence="1">
    <location>
        <begin position="24"/>
        <end position="117"/>
    </location>
</feature>
<dbReference type="EMBL" id="BFBB01000003">
    <property type="protein sequence ID" value="GBF49686.1"/>
    <property type="molecule type" value="Genomic_DNA"/>
</dbReference>
<accession>A0A2P2DYK4</accession>
<reference evidence="2 3" key="1">
    <citation type="submission" date="2018-02" db="EMBL/GenBank/DDBJ databases">
        <title>Novel Leptospira species isolated from soil and water in Japan.</title>
        <authorList>
            <person name="Nakao R."/>
            <person name="Masuzawa T."/>
        </authorList>
    </citation>
    <scope>NUCLEOTIDE SEQUENCE [LARGE SCALE GENOMIC DNA]</scope>
    <source>
        <strain evidence="2 3">YH101</strain>
    </source>
</reference>
<dbReference type="Proteomes" id="UP000245133">
    <property type="component" value="Unassembled WGS sequence"/>
</dbReference>
<organism evidence="2 3">
    <name type="scientific">Leptospira ryugenii</name>
    <dbReference type="NCBI Taxonomy" id="1917863"/>
    <lineage>
        <taxon>Bacteria</taxon>
        <taxon>Pseudomonadati</taxon>
        <taxon>Spirochaetota</taxon>
        <taxon>Spirochaetia</taxon>
        <taxon>Leptospirales</taxon>
        <taxon>Leptospiraceae</taxon>
        <taxon>Leptospira</taxon>
    </lineage>
</organism>